<keyword evidence="2" id="KW-0238">DNA-binding</keyword>
<dbReference type="CDD" id="cd00093">
    <property type="entry name" value="HTH_XRE"/>
    <property type="match status" value="1"/>
</dbReference>
<dbReference type="PROSITE" id="PS50943">
    <property type="entry name" value="HTH_CROC1"/>
    <property type="match status" value="1"/>
</dbReference>
<dbReference type="InterPro" id="IPR029016">
    <property type="entry name" value="GAF-like_dom_sf"/>
</dbReference>
<comment type="caution">
    <text evidence="7">The sequence shown here is derived from an EMBL/GenBank/DDBJ whole genome shotgun (WGS) entry which is preliminary data.</text>
</comment>
<dbReference type="EMBL" id="JALPRX010000076">
    <property type="protein sequence ID" value="MCK8786158.1"/>
    <property type="molecule type" value="Genomic_DNA"/>
</dbReference>
<dbReference type="InterPro" id="IPR014757">
    <property type="entry name" value="Tscrpt_reg_IclR_C"/>
</dbReference>
<evidence type="ECO:0000259" key="6">
    <source>
        <dbReference type="PROSITE" id="PS51078"/>
    </source>
</evidence>
<evidence type="ECO:0000256" key="1">
    <source>
        <dbReference type="ARBA" id="ARBA00023015"/>
    </source>
</evidence>
<dbReference type="RefSeq" id="WP_248668274.1">
    <property type="nucleotide sequence ID" value="NZ_JALPRX010000076.1"/>
</dbReference>
<gene>
    <name evidence="7" type="ORF">M0638_17420</name>
</gene>
<sequence>MSSTAPDPEPDLLPGRSGEPVDERYLVPALIRGLAVLQAFSRERQNLSLSELAAAIGVTRSAAYRLVYTLDHLGFLTHDPRSRSYALGPQVLRLGYGFLAGRDIVAVAMPFLEALRDRTGWSAHLGVLEGAEVLYLARAATRRAVASNVEVGSRLPAHATAMGRVLLSALDAPALARLYGGDAMRRFTATTPGSLAALSAQLAEDGARGYAISSASFEAGVAAVAAPVRDVTGRVVAAINISTVAGQAGEAELAGGLRAAVTEAAAALSAALGHVPGG</sequence>
<dbReference type="SUPFAM" id="SSF46785">
    <property type="entry name" value="Winged helix' DNA-binding domain"/>
    <property type="match status" value="1"/>
</dbReference>
<evidence type="ECO:0000256" key="2">
    <source>
        <dbReference type="ARBA" id="ARBA00023125"/>
    </source>
</evidence>
<dbReference type="InterPro" id="IPR036390">
    <property type="entry name" value="WH_DNA-bd_sf"/>
</dbReference>
<dbReference type="Gene3D" id="1.10.10.10">
    <property type="entry name" value="Winged helix-like DNA-binding domain superfamily/Winged helix DNA-binding domain"/>
    <property type="match status" value="1"/>
</dbReference>
<dbReference type="InterPro" id="IPR050707">
    <property type="entry name" value="HTH_MetabolicPath_Reg"/>
</dbReference>
<dbReference type="SMART" id="SM00346">
    <property type="entry name" value="HTH_ICLR"/>
    <property type="match status" value="1"/>
</dbReference>
<dbReference type="InterPro" id="IPR001387">
    <property type="entry name" value="Cro/C1-type_HTH"/>
</dbReference>
<evidence type="ECO:0000256" key="3">
    <source>
        <dbReference type="ARBA" id="ARBA00023163"/>
    </source>
</evidence>
<keyword evidence="8" id="KW-1185">Reference proteome</keyword>
<dbReference type="SUPFAM" id="SSF55781">
    <property type="entry name" value="GAF domain-like"/>
    <property type="match status" value="1"/>
</dbReference>
<proteinExistence type="predicted"/>
<dbReference type="InterPro" id="IPR005471">
    <property type="entry name" value="Tscrpt_reg_IclR_N"/>
</dbReference>
<dbReference type="Gene3D" id="3.30.450.40">
    <property type="match status" value="1"/>
</dbReference>
<evidence type="ECO:0000259" key="5">
    <source>
        <dbReference type="PROSITE" id="PS51077"/>
    </source>
</evidence>
<dbReference type="PROSITE" id="PS51077">
    <property type="entry name" value="HTH_ICLR"/>
    <property type="match status" value="1"/>
</dbReference>
<keyword evidence="3" id="KW-0804">Transcription</keyword>
<feature type="domain" description="IclR-ED" evidence="6">
    <location>
        <begin position="90"/>
        <end position="274"/>
    </location>
</feature>
<dbReference type="FunFam" id="1.10.10.10:FF:000056">
    <property type="entry name" value="IclR family transcriptional regulator"/>
    <property type="match status" value="1"/>
</dbReference>
<name>A0A9X1YB23_9PROT</name>
<dbReference type="PANTHER" id="PTHR30136:SF34">
    <property type="entry name" value="TRANSCRIPTIONAL REGULATOR"/>
    <property type="match status" value="1"/>
</dbReference>
<dbReference type="GO" id="GO:0003700">
    <property type="term" value="F:DNA-binding transcription factor activity"/>
    <property type="evidence" value="ECO:0007669"/>
    <property type="project" value="TreeGrafter"/>
</dbReference>
<accession>A0A9X1YB23</accession>
<keyword evidence="1" id="KW-0805">Transcription regulation</keyword>
<dbReference type="Proteomes" id="UP001139516">
    <property type="component" value="Unassembled WGS sequence"/>
</dbReference>
<organism evidence="7 8">
    <name type="scientific">Roseomonas acroporae</name>
    <dbReference type="NCBI Taxonomy" id="2937791"/>
    <lineage>
        <taxon>Bacteria</taxon>
        <taxon>Pseudomonadati</taxon>
        <taxon>Pseudomonadota</taxon>
        <taxon>Alphaproteobacteria</taxon>
        <taxon>Acetobacterales</taxon>
        <taxon>Roseomonadaceae</taxon>
        <taxon>Roseomonas</taxon>
    </lineage>
</organism>
<dbReference type="InterPro" id="IPR036388">
    <property type="entry name" value="WH-like_DNA-bd_sf"/>
</dbReference>
<dbReference type="Pfam" id="PF01614">
    <property type="entry name" value="IclR_C"/>
    <property type="match status" value="1"/>
</dbReference>
<dbReference type="Pfam" id="PF09339">
    <property type="entry name" value="HTH_IclR"/>
    <property type="match status" value="1"/>
</dbReference>
<dbReference type="GO" id="GO:0045892">
    <property type="term" value="P:negative regulation of DNA-templated transcription"/>
    <property type="evidence" value="ECO:0007669"/>
    <property type="project" value="TreeGrafter"/>
</dbReference>
<dbReference type="GO" id="GO:0003677">
    <property type="term" value="F:DNA binding"/>
    <property type="evidence" value="ECO:0007669"/>
    <property type="project" value="UniProtKB-KW"/>
</dbReference>
<feature type="domain" description="HTH iclR-type" evidence="5">
    <location>
        <begin position="27"/>
        <end position="89"/>
    </location>
</feature>
<evidence type="ECO:0000259" key="4">
    <source>
        <dbReference type="PROSITE" id="PS50943"/>
    </source>
</evidence>
<evidence type="ECO:0000313" key="8">
    <source>
        <dbReference type="Proteomes" id="UP001139516"/>
    </source>
</evidence>
<evidence type="ECO:0000313" key="7">
    <source>
        <dbReference type="EMBL" id="MCK8786158.1"/>
    </source>
</evidence>
<dbReference type="PANTHER" id="PTHR30136">
    <property type="entry name" value="HELIX-TURN-HELIX TRANSCRIPTIONAL REGULATOR, ICLR FAMILY"/>
    <property type="match status" value="1"/>
</dbReference>
<protein>
    <submittedName>
        <fullName evidence="7">Helix-turn-helix domain-containing protein</fullName>
    </submittedName>
</protein>
<reference evidence="7" key="1">
    <citation type="submission" date="2022-04" db="EMBL/GenBank/DDBJ databases">
        <title>Roseomonas acroporae sp. nov., isolated from coral Acropora digitifera.</title>
        <authorList>
            <person name="Sun H."/>
        </authorList>
    </citation>
    <scope>NUCLEOTIDE SEQUENCE</scope>
    <source>
        <strain evidence="7">NAR14</strain>
    </source>
</reference>
<dbReference type="AlphaFoldDB" id="A0A9X1YB23"/>
<feature type="domain" description="HTH cro/C1-type" evidence="4">
    <location>
        <begin position="42"/>
        <end position="62"/>
    </location>
</feature>
<dbReference type="PROSITE" id="PS51078">
    <property type="entry name" value="ICLR_ED"/>
    <property type="match status" value="1"/>
</dbReference>